<dbReference type="Pfam" id="PF00106">
    <property type="entry name" value="adh_short"/>
    <property type="match status" value="1"/>
</dbReference>
<organism evidence="2">
    <name type="scientific">Phallusia mammillata</name>
    <dbReference type="NCBI Taxonomy" id="59560"/>
    <lineage>
        <taxon>Eukaryota</taxon>
        <taxon>Metazoa</taxon>
        <taxon>Chordata</taxon>
        <taxon>Tunicata</taxon>
        <taxon>Ascidiacea</taxon>
        <taxon>Phlebobranchia</taxon>
        <taxon>Ascidiidae</taxon>
        <taxon>Phallusia</taxon>
    </lineage>
</organism>
<reference evidence="2" key="1">
    <citation type="submission" date="2020-04" db="EMBL/GenBank/DDBJ databases">
        <authorList>
            <person name="Neveu A P."/>
        </authorList>
    </citation>
    <scope>NUCLEOTIDE SEQUENCE</scope>
    <source>
        <tissue evidence="2">Whole embryo</tissue>
    </source>
</reference>
<evidence type="ECO:0000256" key="1">
    <source>
        <dbReference type="ARBA" id="ARBA00023002"/>
    </source>
</evidence>
<dbReference type="PANTHER" id="PTHR43157">
    <property type="entry name" value="PHOSPHATIDYLINOSITOL-GLYCAN BIOSYNTHESIS CLASS F PROTEIN-RELATED"/>
    <property type="match status" value="1"/>
</dbReference>
<name>A0A6F9DPY9_9ASCI</name>
<keyword evidence="1" id="KW-0560">Oxidoreductase</keyword>
<dbReference type="PANTHER" id="PTHR43157:SF31">
    <property type="entry name" value="PHOSPHATIDYLINOSITOL-GLYCAN BIOSYNTHESIS CLASS F PROTEIN"/>
    <property type="match status" value="1"/>
</dbReference>
<protein>
    <submittedName>
        <fullName evidence="2">Retinol dehydrogenase 14-like</fullName>
    </submittedName>
</protein>
<dbReference type="SUPFAM" id="SSF51735">
    <property type="entry name" value="NAD(P)-binding Rossmann-fold domains"/>
    <property type="match status" value="1"/>
</dbReference>
<dbReference type="EMBL" id="LR789645">
    <property type="protein sequence ID" value="CAB3265507.1"/>
    <property type="molecule type" value="mRNA"/>
</dbReference>
<sequence>MSDVPKQISANGSWVQCDEKLKDKTAIITGANTGIGFWTAVDLARRGAKVILACRNVEKAQEARAQVVKEAKCLEEKVGLKILDLASFASIRKFAEDIIATEDKLNILVNNAGVMLCPEGKTEDGFETQFGVNHLGHFLLTNLLLDLIKISAPSRIVVLSSLGHKFGSMNFDDLNSSKNYDAWAAYGQSKLANILFCRHLAKQLEGTGVTVNSVHPGSVKTDLQRHLDSPGNFFMKTFVKLHRLIMSWKTAEHGAQTSIYCAIAPELADVTARYFSDCHVENESNAAKNDADAEKLWNISIEMAKLNA</sequence>
<proteinExistence type="evidence at transcript level"/>
<dbReference type="AlphaFoldDB" id="A0A6F9DPY9"/>
<gene>
    <name evidence="2" type="primary">Rdh14-002</name>
</gene>
<dbReference type="PRINTS" id="PR00081">
    <property type="entry name" value="GDHRDH"/>
</dbReference>
<dbReference type="GO" id="GO:0016491">
    <property type="term" value="F:oxidoreductase activity"/>
    <property type="evidence" value="ECO:0007669"/>
    <property type="project" value="UniProtKB-KW"/>
</dbReference>
<evidence type="ECO:0000313" key="2">
    <source>
        <dbReference type="EMBL" id="CAB3265507.1"/>
    </source>
</evidence>
<dbReference type="Gene3D" id="3.40.50.720">
    <property type="entry name" value="NAD(P)-binding Rossmann-like Domain"/>
    <property type="match status" value="1"/>
</dbReference>
<dbReference type="InterPro" id="IPR036291">
    <property type="entry name" value="NAD(P)-bd_dom_sf"/>
</dbReference>
<dbReference type="InterPro" id="IPR002347">
    <property type="entry name" value="SDR_fam"/>
</dbReference>
<accession>A0A6F9DPY9</accession>